<sequence>MSYSVLICDDSNVARKQVKRCLTGAIEADFVEAAHGAQAMSLMQQRHFDLVCLDLTMPELDGIGVLERIKQQRIESFVVVISADIQSEMKSRVAGLGALDFIEKPVKADALLNVLHKFGIR</sequence>
<evidence type="ECO:0000313" key="4">
    <source>
        <dbReference type="EMBL" id="MFC3032494.1"/>
    </source>
</evidence>
<feature type="modified residue" description="4-aspartylphosphate" evidence="2">
    <location>
        <position position="54"/>
    </location>
</feature>
<dbReference type="PANTHER" id="PTHR44591">
    <property type="entry name" value="STRESS RESPONSE REGULATOR PROTEIN 1"/>
    <property type="match status" value="1"/>
</dbReference>
<dbReference type="SMART" id="SM00448">
    <property type="entry name" value="REC"/>
    <property type="match status" value="1"/>
</dbReference>
<dbReference type="EMBL" id="JBHRSD010000013">
    <property type="protein sequence ID" value="MFC3032494.1"/>
    <property type="molecule type" value="Genomic_DNA"/>
</dbReference>
<keyword evidence="1 2" id="KW-0597">Phosphoprotein</keyword>
<evidence type="ECO:0000313" key="5">
    <source>
        <dbReference type="Proteomes" id="UP001595453"/>
    </source>
</evidence>
<dbReference type="SUPFAM" id="SSF52172">
    <property type="entry name" value="CheY-like"/>
    <property type="match status" value="1"/>
</dbReference>
<accession>A0ABV7CIR3</accession>
<dbReference type="Gene3D" id="3.40.50.2300">
    <property type="match status" value="1"/>
</dbReference>
<keyword evidence="5" id="KW-1185">Reference proteome</keyword>
<dbReference type="PROSITE" id="PS50110">
    <property type="entry name" value="RESPONSE_REGULATORY"/>
    <property type="match status" value="1"/>
</dbReference>
<dbReference type="RefSeq" id="WP_377123057.1">
    <property type="nucleotide sequence ID" value="NZ_JBHRSD010000013.1"/>
</dbReference>
<organism evidence="4 5">
    <name type="scientific">Pseudoalteromonas fenneropenaei</name>
    <dbReference type="NCBI Taxonomy" id="1737459"/>
    <lineage>
        <taxon>Bacteria</taxon>
        <taxon>Pseudomonadati</taxon>
        <taxon>Pseudomonadota</taxon>
        <taxon>Gammaproteobacteria</taxon>
        <taxon>Alteromonadales</taxon>
        <taxon>Pseudoalteromonadaceae</taxon>
        <taxon>Pseudoalteromonas</taxon>
    </lineage>
</organism>
<evidence type="ECO:0000259" key="3">
    <source>
        <dbReference type="PROSITE" id="PS50110"/>
    </source>
</evidence>
<name>A0ABV7CIR3_9GAMM</name>
<dbReference type="InterPro" id="IPR011006">
    <property type="entry name" value="CheY-like_superfamily"/>
</dbReference>
<feature type="domain" description="Response regulatory" evidence="3">
    <location>
        <begin position="4"/>
        <end position="119"/>
    </location>
</feature>
<gene>
    <name evidence="4" type="ORF">ACFOEE_08190</name>
</gene>
<dbReference type="PANTHER" id="PTHR44591:SF24">
    <property type="entry name" value="PROTEIN-GLUTAMATE METHYLESTERASE_PROTEIN-GLUTAMINE GLUTAMINASE 1"/>
    <property type="match status" value="1"/>
</dbReference>
<dbReference type="InterPro" id="IPR001789">
    <property type="entry name" value="Sig_transdc_resp-reg_receiver"/>
</dbReference>
<evidence type="ECO:0000256" key="1">
    <source>
        <dbReference type="ARBA" id="ARBA00022553"/>
    </source>
</evidence>
<proteinExistence type="predicted"/>
<reference evidence="5" key="1">
    <citation type="journal article" date="2019" name="Int. J. Syst. Evol. Microbiol.">
        <title>The Global Catalogue of Microorganisms (GCM) 10K type strain sequencing project: providing services to taxonomists for standard genome sequencing and annotation.</title>
        <authorList>
            <consortium name="The Broad Institute Genomics Platform"/>
            <consortium name="The Broad Institute Genome Sequencing Center for Infectious Disease"/>
            <person name="Wu L."/>
            <person name="Ma J."/>
        </authorList>
    </citation>
    <scope>NUCLEOTIDE SEQUENCE [LARGE SCALE GENOMIC DNA]</scope>
    <source>
        <strain evidence="5">KCTC 42730</strain>
    </source>
</reference>
<protein>
    <submittedName>
        <fullName evidence="4">Response regulator</fullName>
    </submittedName>
</protein>
<dbReference type="Proteomes" id="UP001595453">
    <property type="component" value="Unassembled WGS sequence"/>
</dbReference>
<dbReference type="InterPro" id="IPR050595">
    <property type="entry name" value="Bact_response_regulator"/>
</dbReference>
<dbReference type="Pfam" id="PF00072">
    <property type="entry name" value="Response_reg"/>
    <property type="match status" value="1"/>
</dbReference>
<evidence type="ECO:0000256" key="2">
    <source>
        <dbReference type="PROSITE-ProRule" id="PRU00169"/>
    </source>
</evidence>
<comment type="caution">
    <text evidence="4">The sequence shown here is derived from an EMBL/GenBank/DDBJ whole genome shotgun (WGS) entry which is preliminary data.</text>
</comment>